<evidence type="ECO:0000259" key="10">
    <source>
        <dbReference type="PROSITE" id="PS50192"/>
    </source>
</evidence>
<dbReference type="CDD" id="cd15859">
    <property type="entry name" value="SNARE_SYN8"/>
    <property type="match status" value="1"/>
</dbReference>
<keyword evidence="6 9" id="KW-0472">Membrane</keyword>
<dbReference type="GO" id="GO:0015031">
    <property type="term" value="P:protein transport"/>
    <property type="evidence" value="ECO:0007669"/>
    <property type="project" value="UniProtKB-KW"/>
</dbReference>
<proteinExistence type="inferred from homology"/>
<dbReference type="SMART" id="SM00397">
    <property type="entry name" value="t_SNARE"/>
    <property type="match status" value="1"/>
</dbReference>
<dbReference type="PANTHER" id="PTHR19305">
    <property type="entry name" value="SYNAPTOSOMAL ASSOCIATED PROTEIN"/>
    <property type="match status" value="1"/>
</dbReference>
<evidence type="ECO:0000256" key="4">
    <source>
        <dbReference type="ARBA" id="ARBA00022927"/>
    </source>
</evidence>
<dbReference type="GO" id="GO:0031201">
    <property type="term" value="C:SNARE complex"/>
    <property type="evidence" value="ECO:0007669"/>
    <property type="project" value="TreeGrafter"/>
</dbReference>
<dbReference type="OrthoDB" id="244190at2759"/>
<dbReference type="Gene3D" id="1.20.5.110">
    <property type="match status" value="1"/>
</dbReference>
<evidence type="ECO:0000313" key="12">
    <source>
        <dbReference type="Proteomes" id="UP000799421"/>
    </source>
</evidence>
<comment type="similarity">
    <text evidence="2">Belongs to the SNAP-25 family.</text>
</comment>
<evidence type="ECO:0000256" key="5">
    <source>
        <dbReference type="ARBA" id="ARBA00023054"/>
    </source>
</evidence>
<dbReference type="PROSITE" id="PS50192">
    <property type="entry name" value="T_SNARE"/>
    <property type="match status" value="1"/>
</dbReference>
<evidence type="ECO:0000256" key="9">
    <source>
        <dbReference type="SAM" id="Phobius"/>
    </source>
</evidence>
<evidence type="ECO:0000256" key="1">
    <source>
        <dbReference type="ARBA" id="ARBA00004308"/>
    </source>
</evidence>
<protein>
    <submittedName>
        <fullName evidence="11">Snare-domain-containing protein</fullName>
    </submittedName>
</protein>
<evidence type="ECO:0000256" key="2">
    <source>
        <dbReference type="ARBA" id="ARBA00009480"/>
    </source>
</evidence>
<organism evidence="11 12">
    <name type="scientific">Piedraia hortae CBS 480.64</name>
    <dbReference type="NCBI Taxonomy" id="1314780"/>
    <lineage>
        <taxon>Eukaryota</taxon>
        <taxon>Fungi</taxon>
        <taxon>Dikarya</taxon>
        <taxon>Ascomycota</taxon>
        <taxon>Pezizomycotina</taxon>
        <taxon>Dothideomycetes</taxon>
        <taxon>Dothideomycetidae</taxon>
        <taxon>Capnodiales</taxon>
        <taxon>Piedraiaceae</taxon>
        <taxon>Piedraia</taxon>
    </lineage>
</organism>
<feature type="region of interest" description="Disordered" evidence="8">
    <location>
        <begin position="84"/>
        <end position="105"/>
    </location>
</feature>
<feature type="transmembrane region" description="Helical" evidence="9">
    <location>
        <begin position="190"/>
        <end position="209"/>
    </location>
</feature>
<keyword evidence="3" id="KW-0813">Transport</keyword>
<dbReference type="Proteomes" id="UP000799421">
    <property type="component" value="Unassembled WGS sequence"/>
</dbReference>
<dbReference type="GO" id="GO:0005886">
    <property type="term" value="C:plasma membrane"/>
    <property type="evidence" value="ECO:0007669"/>
    <property type="project" value="TreeGrafter"/>
</dbReference>
<evidence type="ECO:0000313" key="11">
    <source>
        <dbReference type="EMBL" id="KAF2860970.1"/>
    </source>
</evidence>
<dbReference type="GO" id="GO:0006896">
    <property type="term" value="P:Golgi to vacuole transport"/>
    <property type="evidence" value="ECO:0007669"/>
    <property type="project" value="UniProtKB-ARBA"/>
</dbReference>
<dbReference type="GO" id="GO:0006887">
    <property type="term" value="P:exocytosis"/>
    <property type="evidence" value="ECO:0007669"/>
    <property type="project" value="TreeGrafter"/>
</dbReference>
<reference evidence="11" key="1">
    <citation type="journal article" date="2020" name="Stud. Mycol.">
        <title>101 Dothideomycetes genomes: a test case for predicting lifestyles and emergence of pathogens.</title>
        <authorList>
            <person name="Haridas S."/>
            <person name="Albert R."/>
            <person name="Binder M."/>
            <person name="Bloem J."/>
            <person name="Labutti K."/>
            <person name="Salamov A."/>
            <person name="Andreopoulos B."/>
            <person name="Baker S."/>
            <person name="Barry K."/>
            <person name="Bills G."/>
            <person name="Bluhm B."/>
            <person name="Cannon C."/>
            <person name="Castanera R."/>
            <person name="Culley D."/>
            <person name="Daum C."/>
            <person name="Ezra D."/>
            <person name="Gonzalez J."/>
            <person name="Henrissat B."/>
            <person name="Kuo A."/>
            <person name="Liang C."/>
            <person name="Lipzen A."/>
            <person name="Lutzoni F."/>
            <person name="Magnuson J."/>
            <person name="Mondo S."/>
            <person name="Nolan M."/>
            <person name="Ohm R."/>
            <person name="Pangilinan J."/>
            <person name="Park H.-J."/>
            <person name="Ramirez L."/>
            <person name="Alfaro M."/>
            <person name="Sun H."/>
            <person name="Tritt A."/>
            <person name="Yoshinaga Y."/>
            <person name="Zwiers L.-H."/>
            <person name="Turgeon B."/>
            <person name="Goodwin S."/>
            <person name="Spatafora J."/>
            <person name="Crous P."/>
            <person name="Grigoriev I."/>
        </authorList>
    </citation>
    <scope>NUCLEOTIDE SEQUENCE</scope>
    <source>
        <strain evidence="11">CBS 480.64</strain>
    </source>
</reference>
<feature type="coiled-coil region" evidence="7">
    <location>
        <begin position="158"/>
        <end position="185"/>
    </location>
</feature>
<keyword evidence="9" id="KW-1133">Transmembrane helix</keyword>
<keyword evidence="12" id="KW-1185">Reference proteome</keyword>
<keyword evidence="4" id="KW-0653">Protein transport</keyword>
<name>A0A6A7C0E0_9PEZI</name>
<feature type="domain" description="T-SNARE coiled-coil homology" evidence="10">
    <location>
        <begin position="120"/>
        <end position="182"/>
    </location>
</feature>
<dbReference type="GO" id="GO:0006906">
    <property type="term" value="P:vesicle fusion"/>
    <property type="evidence" value="ECO:0007669"/>
    <property type="project" value="TreeGrafter"/>
</dbReference>
<accession>A0A6A7C0E0</accession>
<evidence type="ECO:0000256" key="6">
    <source>
        <dbReference type="ARBA" id="ARBA00023136"/>
    </source>
</evidence>
<dbReference type="GO" id="GO:0019905">
    <property type="term" value="F:syntaxin binding"/>
    <property type="evidence" value="ECO:0007669"/>
    <property type="project" value="TreeGrafter"/>
</dbReference>
<dbReference type="EMBL" id="MU005976">
    <property type="protein sequence ID" value="KAF2860970.1"/>
    <property type="molecule type" value="Genomic_DNA"/>
</dbReference>
<gene>
    <name evidence="11" type="ORF">K470DRAFT_257323</name>
</gene>
<keyword evidence="9" id="KW-0812">Transmembrane</keyword>
<dbReference type="GO" id="GO:0005768">
    <property type="term" value="C:endosome"/>
    <property type="evidence" value="ECO:0007669"/>
    <property type="project" value="UniProtKB-ARBA"/>
</dbReference>
<dbReference type="FunFam" id="1.20.5.110:FF:000060">
    <property type="entry name" value="SNARE complex subunit (Syn8)"/>
    <property type="match status" value="1"/>
</dbReference>
<comment type="subcellular location">
    <subcellularLocation>
        <location evidence="1">Endomembrane system</location>
    </subcellularLocation>
</comment>
<sequence>MSLQLIADRIKLFLLERERDLLLQLEAKGNHDGEIERSLEQLRIGLDDQPDAKLQRTYEELYERFHGRRPELIFVPFKDLPDEDEDERRKQLFASQEQERYTDQPETQHMNNVQVYERNSEMLQEQDEQLDVLGQSLGRQRMMGIAIGNELDEHNALLDDLEAGVDRHTGRLDRARRRLDDVARKGKGNWSWVTIGVLVAILLLVLFGLG</sequence>
<dbReference type="PANTHER" id="PTHR19305:SF9">
    <property type="entry name" value="SYNAPTOSOMAL-ASSOCIATED PROTEIN 29"/>
    <property type="match status" value="1"/>
</dbReference>
<dbReference type="AlphaFoldDB" id="A0A6A7C0E0"/>
<evidence type="ECO:0000256" key="7">
    <source>
        <dbReference type="SAM" id="Coils"/>
    </source>
</evidence>
<dbReference type="GO" id="GO:0005484">
    <property type="term" value="F:SNAP receptor activity"/>
    <property type="evidence" value="ECO:0007669"/>
    <property type="project" value="TreeGrafter"/>
</dbReference>
<evidence type="ECO:0000256" key="3">
    <source>
        <dbReference type="ARBA" id="ARBA00022448"/>
    </source>
</evidence>
<dbReference type="InterPro" id="IPR000727">
    <property type="entry name" value="T_SNARE_dom"/>
</dbReference>
<evidence type="ECO:0000256" key="8">
    <source>
        <dbReference type="SAM" id="MobiDB-lite"/>
    </source>
</evidence>
<keyword evidence="5 7" id="KW-0175">Coiled coil</keyword>
<dbReference type="SUPFAM" id="SSF58038">
    <property type="entry name" value="SNARE fusion complex"/>
    <property type="match status" value="1"/>
</dbReference>